<name>A0A1M6LLN8_9FLAO</name>
<dbReference type="AlphaFoldDB" id="A0A1M6LLN8"/>
<evidence type="ECO:0000313" key="2">
    <source>
        <dbReference type="Proteomes" id="UP000184432"/>
    </source>
</evidence>
<gene>
    <name evidence="1" type="ORF">SAMN04488508_1203</name>
</gene>
<accession>A0A1M6LLN8</accession>
<evidence type="ECO:0000313" key="1">
    <source>
        <dbReference type="EMBL" id="SHJ72171.1"/>
    </source>
</evidence>
<proteinExistence type="predicted"/>
<keyword evidence="2" id="KW-1185">Reference proteome</keyword>
<sequence>MIGLFHFVLSNNLIADINYSYPLYPLEGLLQPCKKENAKPRYMNSNIKKLVSMIKFLYTYLLQLVLRILLLKHISKTSTERKE</sequence>
<protein>
    <submittedName>
        <fullName evidence="1">Uncharacterized protein</fullName>
    </submittedName>
</protein>
<dbReference type="Proteomes" id="UP000184432">
    <property type="component" value="Unassembled WGS sequence"/>
</dbReference>
<organism evidence="1 2">
    <name type="scientific">Aquimarina spongiae</name>
    <dbReference type="NCBI Taxonomy" id="570521"/>
    <lineage>
        <taxon>Bacteria</taxon>
        <taxon>Pseudomonadati</taxon>
        <taxon>Bacteroidota</taxon>
        <taxon>Flavobacteriia</taxon>
        <taxon>Flavobacteriales</taxon>
        <taxon>Flavobacteriaceae</taxon>
        <taxon>Aquimarina</taxon>
    </lineage>
</organism>
<dbReference type="EMBL" id="FQYP01000020">
    <property type="protein sequence ID" value="SHJ72171.1"/>
    <property type="molecule type" value="Genomic_DNA"/>
</dbReference>
<reference evidence="2" key="1">
    <citation type="submission" date="2016-11" db="EMBL/GenBank/DDBJ databases">
        <authorList>
            <person name="Varghese N."/>
            <person name="Submissions S."/>
        </authorList>
    </citation>
    <scope>NUCLEOTIDE SEQUENCE [LARGE SCALE GENOMIC DNA]</scope>
    <source>
        <strain evidence="2">DSM 22623</strain>
    </source>
</reference>